<dbReference type="Proteomes" id="UP001174997">
    <property type="component" value="Unassembled WGS sequence"/>
</dbReference>
<evidence type="ECO:0000313" key="3">
    <source>
        <dbReference type="Proteomes" id="UP001174997"/>
    </source>
</evidence>
<reference evidence="2" key="1">
    <citation type="submission" date="2023-06" db="EMBL/GenBank/DDBJ databases">
        <title>Genome-scale phylogeny and comparative genomics of the fungal order Sordariales.</title>
        <authorList>
            <consortium name="Lawrence Berkeley National Laboratory"/>
            <person name="Hensen N."/>
            <person name="Bonometti L."/>
            <person name="Westerberg I."/>
            <person name="Brannstrom I.O."/>
            <person name="Guillou S."/>
            <person name="Cros-Aarteil S."/>
            <person name="Calhoun S."/>
            <person name="Haridas S."/>
            <person name="Kuo A."/>
            <person name="Mondo S."/>
            <person name="Pangilinan J."/>
            <person name="Riley R."/>
            <person name="Labutti K."/>
            <person name="Andreopoulos B."/>
            <person name="Lipzen A."/>
            <person name="Chen C."/>
            <person name="Yanf M."/>
            <person name="Daum C."/>
            <person name="Ng V."/>
            <person name="Clum A."/>
            <person name="Steindorff A."/>
            <person name="Ohm R."/>
            <person name="Martin F."/>
            <person name="Silar P."/>
            <person name="Natvig D."/>
            <person name="Lalanne C."/>
            <person name="Gautier V."/>
            <person name="Ament-Velasquez S.L."/>
            <person name="Kruys A."/>
            <person name="Hutchinson M.I."/>
            <person name="Powell A.J."/>
            <person name="Barry K."/>
            <person name="Miller A.N."/>
            <person name="Grigoriev I.V."/>
            <person name="Debuchy R."/>
            <person name="Gladieux P."/>
            <person name="Thoren M.H."/>
            <person name="Johannesson H."/>
        </authorList>
    </citation>
    <scope>NUCLEOTIDE SEQUENCE</scope>
    <source>
        <strain evidence="2">CBS 307.81</strain>
    </source>
</reference>
<dbReference type="AlphaFoldDB" id="A0AA40D9J6"/>
<name>A0AA40D9J6_9PEZI</name>
<protein>
    <submittedName>
        <fullName evidence="2">Uncharacterized protein</fullName>
    </submittedName>
</protein>
<comment type="caution">
    <text evidence="2">The sequence shown here is derived from an EMBL/GenBank/DDBJ whole genome shotgun (WGS) entry which is preliminary data.</text>
</comment>
<sequence length="427" mass="47973">MNFLDDSITPRPQVPLLSGTRQEMVRILRENGSYARIMTKFKTLCNELRPPAGPGVPKFDRTRLELCPPGRPDFAGPHALLFHSIPRDVLACLVLGTVAFNSHHKSGRHAVRGLDPDGPGIYALGLKVHERNGKFLTAPEYGTLCQDFEKYMDVAKKTREGQLVTSQESEFMRDIDTQLGDWEESGPRFIKSISGQSHATFVHASLRRRWEAMKQADPSGTVYSVQSPLYIGCSENIAKRLADYTCHKETNNRLLSGNKFLCLTISLLKHRHVVCDIGKLAVIRIWEAGQLKDAELLVTLVAQAYTAQDGFNIQEGGGNKDDLQHVVPAKIAEYREYVYGKVKHLGDNAAKSASELAMANKIAKENEELLQLMEEQDRLQVCIDNGNKEINELLEDIESCKRVMELKTELMMLEREALLRLVAVMEK</sequence>
<organism evidence="2 3">
    <name type="scientific">Cercophora samala</name>
    <dbReference type="NCBI Taxonomy" id="330535"/>
    <lineage>
        <taxon>Eukaryota</taxon>
        <taxon>Fungi</taxon>
        <taxon>Dikarya</taxon>
        <taxon>Ascomycota</taxon>
        <taxon>Pezizomycotina</taxon>
        <taxon>Sordariomycetes</taxon>
        <taxon>Sordariomycetidae</taxon>
        <taxon>Sordariales</taxon>
        <taxon>Lasiosphaeriaceae</taxon>
        <taxon>Cercophora</taxon>
    </lineage>
</organism>
<keyword evidence="3" id="KW-1185">Reference proteome</keyword>
<feature type="coiled-coil region" evidence="1">
    <location>
        <begin position="356"/>
        <end position="403"/>
    </location>
</feature>
<keyword evidence="1" id="KW-0175">Coiled coil</keyword>
<accession>A0AA40D9J6</accession>
<evidence type="ECO:0000256" key="1">
    <source>
        <dbReference type="SAM" id="Coils"/>
    </source>
</evidence>
<evidence type="ECO:0000313" key="2">
    <source>
        <dbReference type="EMBL" id="KAK0668160.1"/>
    </source>
</evidence>
<proteinExistence type="predicted"/>
<dbReference type="EMBL" id="JAULSY010000060">
    <property type="protein sequence ID" value="KAK0668160.1"/>
    <property type="molecule type" value="Genomic_DNA"/>
</dbReference>
<gene>
    <name evidence="2" type="ORF">QBC41DRAFT_303625</name>
</gene>